<comment type="caution">
    <text evidence="1">The sequence shown here is derived from an EMBL/GenBank/DDBJ whole genome shotgun (WGS) entry which is preliminary data.</text>
</comment>
<name>A0A834LN24_RHOSS</name>
<evidence type="ECO:0000313" key="1">
    <source>
        <dbReference type="EMBL" id="KAF7141737.1"/>
    </source>
</evidence>
<evidence type="ECO:0000313" key="2">
    <source>
        <dbReference type="Proteomes" id="UP000626092"/>
    </source>
</evidence>
<organism evidence="1 2">
    <name type="scientific">Rhododendron simsii</name>
    <name type="common">Sims's rhododendron</name>
    <dbReference type="NCBI Taxonomy" id="118357"/>
    <lineage>
        <taxon>Eukaryota</taxon>
        <taxon>Viridiplantae</taxon>
        <taxon>Streptophyta</taxon>
        <taxon>Embryophyta</taxon>
        <taxon>Tracheophyta</taxon>
        <taxon>Spermatophyta</taxon>
        <taxon>Magnoliopsida</taxon>
        <taxon>eudicotyledons</taxon>
        <taxon>Gunneridae</taxon>
        <taxon>Pentapetalae</taxon>
        <taxon>asterids</taxon>
        <taxon>Ericales</taxon>
        <taxon>Ericaceae</taxon>
        <taxon>Ericoideae</taxon>
        <taxon>Rhodoreae</taxon>
        <taxon>Rhododendron</taxon>
    </lineage>
</organism>
<proteinExistence type="predicted"/>
<gene>
    <name evidence="1" type="ORF">RHSIM_Rhsim06G0132000</name>
</gene>
<reference evidence="1" key="1">
    <citation type="submission" date="2019-11" db="EMBL/GenBank/DDBJ databases">
        <authorList>
            <person name="Liu Y."/>
            <person name="Hou J."/>
            <person name="Li T.-Q."/>
            <person name="Guan C.-H."/>
            <person name="Wu X."/>
            <person name="Wu H.-Z."/>
            <person name="Ling F."/>
            <person name="Zhang R."/>
            <person name="Shi X.-G."/>
            <person name="Ren J.-P."/>
            <person name="Chen E.-F."/>
            <person name="Sun J.-M."/>
        </authorList>
    </citation>
    <scope>NUCLEOTIDE SEQUENCE</scope>
    <source>
        <strain evidence="1">Adult_tree_wgs_1</strain>
        <tissue evidence="1">Leaves</tissue>
    </source>
</reference>
<protein>
    <submittedName>
        <fullName evidence="1">Uncharacterized protein</fullName>
    </submittedName>
</protein>
<dbReference type="EMBL" id="WJXA01000006">
    <property type="protein sequence ID" value="KAF7141737.1"/>
    <property type="molecule type" value="Genomic_DNA"/>
</dbReference>
<accession>A0A834LN24</accession>
<sequence length="129" mass="14817">MKIPSRYKTQTSRRTQSRPSSIFSNIVGTQLIMHSPILSESGLYRNTLRREKSNKSYVVEETGGEEGDETDMVKFRLTPRDVENEARLKQRKVALDDAIVEDTPPLKIVQRSSKGTRTQENLGVERFFK</sequence>
<keyword evidence="2" id="KW-1185">Reference proteome</keyword>
<dbReference type="AlphaFoldDB" id="A0A834LN24"/>
<dbReference type="Proteomes" id="UP000626092">
    <property type="component" value="Unassembled WGS sequence"/>
</dbReference>